<feature type="region of interest" description="Disordered" evidence="1">
    <location>
        <begin position="1"/>
        <end position="24"/>
    </location>
</feature>
<sequence>MNDTTTSGTGPVRVRPIPECSPPPIDPEQLQVAETAPAWDQGMLAVEFHGADESWFGPQPTSSRDLPEPQQWAGHIAQALVEVMSGTRPAPQVIRFTAPEVYSAVARRSAVAGRRGVVSGRRAVVRRVLVCEPADGVAEACAVVVDHDRVRALAMRLTGLDHRWMVTALQVG</sequence>
<dbReference type="AlphaFoldDB" id="A0A542ZGH1"/>
<reference evidence="2 3" key="1">
    <citation type="submission" date="2019-06" db="EMBL/GenBank/DDBJ databases">
        <title>Sequencing the genomes of 1000 actinobacteria strains.</title>
        <authorList>
            <person name="Klenk H.-P."/>
        </authorList>
    </citation>
    <scope>NUCLEOTIDE SEQUENCE [LARGE SCALE GENOMIC DNA]</scope>
    <source>
        <strain evidence="2 3">DSM 18082</strain>
    </source>
</reference>
<dbReference type="Pfam" id="PF20060">
    <property type="entry name" value="DUF6459"/>
    <property type="match status" value="1"/>
</dbReference>
<dbReference type="OrthoDB" id="3266345at2"/>
<dbReference type="Proteomes" id="UP000319514">
    <property type="component" value="Unassembled WGS sequence"/>
</dbReference>
<protein>
    <submittedName>
        <fullName evidence="2">Uncharacterized protein</fullName>
    </submittedName>
</protein>
<comment type="caution">
    <text evidence="2">The sequence shown here is derived from an EMBL/GenBank/DDBJ whole genome shotgun (WGS) entry which is preliminary data.</text>
</comment>
<name>A0A542ZGH1_9MICO</name>
<evidence type="ECO:0000313" key="2">
    <source>
        <dbReference type="EMBL" id="TQL59443.1"/>
    </source>
</evidence>
<keyword evidence="3" id="KW-1185">Reference proteome</keyword>
<gene>
    <name evidence="2" type="ORF">FB474_0797</name>
</gene>
<dbReference type="EMBL" id="VFOQ01000001">
    <property type="protein sequence ID" value="TQL59443.1"/>
    <property type="molecule type" value="Genomic_DNA"/>
</dbReference>
<dbReference type="InterPro" id="IPR045596">
    <property type="entry name" value="DUF6459"/>
</dbReference>
<organism evidence="2 3">
    <name type="scientific">Oryzihumus leptocrescens</name>
    <dbReference type="NCBI Taxonomy" id="297536"/>
    <lineage>
        <taxon>Bacteria</taxon>
        <taxon>Bacillati</taxon>
        <taxon>Actinomycetota</taxon>
        <taxon>Actinomycetes</taxon>
        <taxon>Micrococcales</taxon>
        <taxon>Intrasporangiaceae</taxon>
        <taxon>Oryzihumus</taxon>
    </lineage>
</organism>
<dbReference type="RefSeq" id="WP_141787464.1">
    <property type="nucleotide sequence ID" value="NZ_BAAAKX010000013.1"/>
</dbReference>
<accession>A0A542ZGH1</accession>
<proteinExistence type="predicted"/>
<evidence type="ECO:0000256" key="1">
    <source>
        <dbReference type="SAM" id="MobiDB-lite"/>
    </source>
</evidence>
<evidence type="ECO:0000313" key="3">
    <source>
        <dbReference type="Proteomes" id="UP000319514"/>
    </source>
</evidence>